<gene>
    <name evidence="2" type="ORF">cyc_03076</name>
</gene>
<feature type="region of interest" description="Disordered" evidence="1">
    <location>
        <begin position="691"/>
        <end position="1288"/>
    </location>
</feature>
<sequence>MFVFRPPPTIGIYGDVSSPVAAQAYGLLPLLLDGVRLQAPPCYAESSLADAGLEDKGRHLGGSPSCGGASLASPLVGWPLAPLLFLYPGSSPLPRCVVAGGLLLSDSSRSSLWSPVPSPQHWVSIRAFGGRAGGLKRRKRKADPGVLQQSGRGHRMEFFWPRKQRLLRVPLQQNSRPSLIYDLRFRRFLCCWTSNGQHVFRPFNCRSRGSGRDGGRGVLQAGAAFGHSCAGGFEGARAKSLVLLRQLQRQGKLTAELASSKACKPEINRSGVRGVYFEPEERLWVAVWKEAGVRRFRAFSAVDLGFDTAYQAAVAGCSSVAASKCLLVSSYVGHLSIEVSRISPLPLTEQQQQQRLRLNDQQEVQLKNGTGSVTRSFLRSPPQHHRMQQGTAQQIRTKTKDASCLVGIQQEALALHCKETPNVSVRPLRSLPRFLMVSLSLLLNCLWLEACDLHRYRQYGISIRPLRQCLAFPMEGRGQEDSADLLGRQREARTGQQHQRSTRQLKGSICALSAAVALAFSSCSARASCPLPRRLACSDGPCLRVPCWIEEPAACSGEAELAAASTLQPQKLRADVSPSTEQRLSRHQQLFSGSGSRCCRGSSARMADGKGSTPSESGDAGEADKVFVPQLSERELRKIRYYEAMFAKMAAEEQQRRAPSGASAASTSATAAACSGSSSATAASSTAQGAAAAGHADGGGGRAKTERSTAASDHKTSSSSSSSSAEAPHTKRKHSRIADSSDEDRRGGAVKRSTPTSTAAAGGTKAEPPGSSSSGDSSSSSNKRKAAKDGRDAEEGAFGDGGSSSAVSLASAAHPASGSGSSNSNSGCRSALSSERHASLSPKRKSSTNSSSSSSSHASKGKSSSHSSGPAAAPATAAAAASGASSSHMHHGCFSGDEESGATSTSNPKGGGASGSRNSSSAALKGSSGDSAAAAAGGGGGTETSGGPLRGGAASSAAAEALKRSARSASTKSGAHGHAGKAMPQQSRSARMQPQQGLSDVSPGAAAEEKEQLQTGKAPRGSGFDGGGAAAARAAASGRSDACVDTPSDGRNASLVARSSGSHHSTTAQGPSNRDRLCGASEGGAASAATSSSNAGGGGGGVTPATLPKSPAREPAADSSSNKGSRRAERRGFSALQRAEPLDSAAAGFHSTTTSKGPPETAASRSLEEASRHRSCTDGPGGSPTSRFATHPSEQQQQQQSREQSRELRNGEESTDTTSSGPPAPLPQRRTRASPRGVASSGAAGGTDWSTTPQDCPVERRSSRREAFGSRCSAASAGEGTSKENSARSSVPLLSSHAAPSALLRGLLFVGALLQGLNCASAAAEDSNEALQLARSVRLLTVQGKAGEAATSSTGSQSPSHHYRPQDQLQQQLYQDHLEPERARLLASCSDVIATRNWRLLLLGETQERQHEKPEPTSFELEGEAAAEGVPVLSLICPSITVGSLHQRQGYASVGDQRKTLAEATRVVSSLNALRKKNIKEVLPIMFLEPAATKTSAVERTAADDDTPAAGWKGTSPPSCALQYDHDQQNSSPAGSFVVIQALPPDPLPTSTPLETPQHATHGVGSKGKQHEAADLELLLQQLSWALPQQQPSGRESSGETALGDGSDGADIVREQPLSAVAGGTALQTSPCGGFEAEEAHEALPLALLTLLEEHDRQATIAASEADKQALKRMRPAWLQRQLAAIREKTSVSAALRETPASRNASDTTTSDQPSAASALRSHVGAVSSNNPYDRPL</sequence>
<feature type="compositionally biased region" description="Basic and acidic residues" evidence="1">
    <location>
        <begin position="703"/>
        <end position="716"/>
    </location>
</feature>
<dbReference type="Proteomes" id="UP000095192">
    <property type="component" value="Unassembled WGS sequence"/>
</dbReference>
<reference evidence="2 3" key="1">
    <citation type="journal article" date="2016" name="BMC Genomics">
        <title>Comparative genomics reveals Cyclospora cayetanensis possesses coccidia-like metabolism and invasion components but unique surface antigens.</title>
        <authorList>
            <person name="Liu S."/>
            <person name="Wang L."/>
            <person name="Zheng H."/>
            <person name="Xu Z."/>
            <person name="Roellig D.M."/>
            <person name="Li N."/>
            <person name="Frace M.A."/>
            <person name="Tang K."/>
            <person name="Arrowood M.J."/>
            <person name="Moss D.M."/>
            <person name="Zhang L."/>
            <person name="Feng Y."/>
            <person name="Xiao L."/>
        </authorList>
    </citation>
    <scope>NUCLEOTIDE SEQUENCE [LARGE SCALE GENOMIC DNA]</scope>
    <source>
        <strain evidence="2 3">CHN_HEN01</strain>
    </source>
</reference>
<evidence type="ECO:0000313" key="3">
    <source>
        <dbReference type="Proteomes" id="UP000095192"/>
    </source>
</evidence>
<dbReference type="VEuPathDB" id="ToxoDB:cyc_03076"/>
<feature type="compositionally biased region" description="Low complexity" evidence="1">
    <location>
        <begin position="592"/>
        <end position="603"/>
    </location>
</feature>
<evidence type="ECO:0000256" key="1">
    <source>
        <dbReference type="SAM" id="MobiDB-lite"/>
    </source>
</evidence>
<feature type="compositionally biased region" description="Basic and acidic residues" evidence="1">
    <location>
        <begin position="736"/>
        <end position="747"/>
    </location>
</feature>
<comment type="caution">
    <text evidence="2">The sequence shown here is derived from an EMBL/GenBank/DDBJ whole genome shotgun (WGS) entry which is preliminary data.</text>
</comment>
<dbReference type="Gene3D" id="1.20.5.2050">
    <property type="match status" value="1"/>
</dbReference>
<feature type="region of interest" description="Disordered" evidence="1">
    <location>
        <begin position="591"/>
        <end position="626"/>
    </location>
</feature>
<dbReference type="VEuPathDB" id="ToxoDB:LOC113146681"/>
<feature type="compositionally biased region" description="Polar residues" evidence="1">
    <location>
        <begin position="1057"/>
        <end position="1072"/>
    </location>
</feature>
<feature type="compositionally biased region" description="Low complexity" evidence="1">
    <location>
        <begin position="803"/>
        <end position="833"/>
    </location>
</feature>
<keyword evidence="3" id="KW-1185">Reference proteome</keyword>
<dbReference type="VEuPathDB" id="ToxoDB:LOC113146680"/>
<protein>
    <submittedName>
        <fullName evidence="2">AP2 domain transcription factor ap2ix-6</fullName>
    </submittedName>
</protein>
<feature type="compositionally biased region" description="Low complexity" evidence="1">
    <location>
        <begin position="1193"/>
        <end position="1202"/>
    </location>
</feature>
<accession>A0A1D3D5I3</accession>
<feature type="compositionally biased region" description="Low complexity" evidence="1">
    <location>
        <begin position="847"/>
        <end position="887"/>
    </location>
</feature>
<feature type="compositionally biased region" description="Polar residues" evidence="1">
    <location>
        <begin position="1350"/>
        <end position="1360"/>
    </location>
</feature>
<proteinExistence type="predicted"/>
<feature type="compositionally biased region" description="Low complexity" evidence="1">
    <location>
        <begin position="1079"/>
        <end position="1094"/>
    </location>
</feature>
<name>A0A1D3D5I3_9EIME</name>
<feature type="compositionally biased region" description="Low complexity" evidence="1">
    <location>
        <begin position="915"/>
        <end position="935"/>
    </location>
</feature>
<organism evidence="2 3">
    <name type="scientific">Cyclospora cayetanensis</name>
    <dbReference type="NCBI Taxonomy" id="88456"/>
    <lineage>
        <taxon>Eukaryota</taxon>
        <taxon>Sar</taxon>
        <taxon>Alveolata</taxon>
        <taxon>Apicomplexa</taxon>
        <taxon>Conoidasida</taxon>
        <taxon>Coccidia</taxon>
        <taxon>Eucoccidiorida</taxon>
        <taxon>Eimeriorina</taxon>
        <taxon>Eimeriidae</taxon>
        <taxon>Cyclospora</taxon>
    </lineage>
</organism>
<feature type="compositionally biased region" description="Low complexity" evidence="1">
    <location>
        <begin position="951"/>
        <end position="960"/>
    </location>
</feature>
<evidence type="ECO:0000313" key="2">
    <source>
        <dbReference type="EMBL" id="OEH78710.1"/>
    </source>
</evidence>
<feature type="compositionally biased region" description="Low complexity" evidence="1">
    <location>
        <begin position="753"/>
        <end position="781"/>
    </location>
</feature>
<feature type="compositionally biased region" description="Gly residues" evidence="1">
    <location>
        <begin position="936"/>
        <end position="950"/>
    </location>
</feature>
<feature type="compositionally biased region" description="Polar residues" evidence="1">
    <location>
        <begin position="1701"/>
        <end position="1716"/>
    </location>
</feature>
<dbReference type="EMBL" id="JROU02000649">
    <property type="protein sequence ID" value="OEH78710.1"/>
    <property type="molecule type" value="Genomic_DNA"/>
</dbReference>
<feature type="region of interest" description="Disordered" evidence="1">
    <location>
        <begin position="1347"/>
        <end position="1366"/>
    </location>
</feature>
<dbReference type="VEuPathDB" id="ToxoDB:LOC113146679"/>
<feature type="compositionally biased region" description="Low complexity" evidence="1">
    <location>
        <begin position="1030"/>
        <end position="1041"/>
    </location>
</feature>
<feature type="region of interest" description="Disordered" evidence="1">
    <location>
        <begin position="1689"/>
        <end position="1737"/>
    </location>
</feature>
<feature type="compositionally biased region" description="Basic and acidic residues" evidence="1">
    <location>
        <begin position="1257"/>
        <end position="1268"/>
    </location>
</feature>
<feature type="compositionally biased region" description="Basic and acidic residues" evidence="1">
    <location>
        <begin position="1203"/>
        <end position="1212"/>
    </location>
</feature>
<feature type="region of interest" description="Disordered" evidence="1">
    <location>
        <begin position="1588"/>
        <end position="1611"/>
    </location>
</feature>
<feature type="compositionally biased region" description="Polar residues" evidence="1">
    <location>
        <begin position="984"/>
        <end position="999"/>
    </location>
</feature>
<feature type="compositionally biased region" description="Basic and acidic residues" evidence="1">
    <location>
        <begin position="1166"/>
        <end position="1176"/>
    </location>
</feature>
<feature type="compositionally biased region" description="Polar residues" evidence="1">
    <location>
        <begin position="1727"/>
        <end position="1737"/>
    </location>
</feature>
<dbReference type="InParanoid" id="A0A1D3D5I3"/>
<feature type="region of interest" description="Disordered" evidence="1">
    <location>
        <begin position="1502"/>
        <end position="1571"/>
    </location>
</feature>